<dbReference type="Proteomes" id="UP000887565">
    <property type="component" value="Unplaced"/>
</dbReference>
<dbReference type="WBParaSite" id="nRc.2.0.1.t45910-RA">
    <property type="protein sequence ID" value="nRc.2.0.1.t45910-RA"/>
    <property type="gene ID" value="nRc.2.0.1.g45910"/>
</dbReference>
<organism evidence="1 2">
    <name type="scientific">Romanomermis culicivorax</name>
    <name type="common">Nematode worm</name>
    <dbReference type="NCBI Taxonomy" id="13658"/>
    <lineage>
        <taxon>Eukaryota</taxon>
        <taxon>Metazoa</taxon>
        <taxon>Ecdysozoa</taxon>
        <taxon>Nematoda</taxon>
        <taxon>Enoplea</taxon>
        <taxon>Dorylaimia</taxon>
        <taxon>Mermithida</taxon>
        <taxon>Mermithoidea</taxon>
        <taxon>Mermithidae</taxon>
        <taxon>Romanomermis</taxon>
    </lineage>
</organism>
<accession>A0A915L4A4</accession>
<name>A0A915L4A4_ROMCU</name>
<keyword evidence="1" id="KW-1185">Reference proteome</keyword>
<sequence>MLNHCRPQLATCPHRRVHAAGTWKDSTTIPMNVNVRNSFTEVARAMGICSKRKKSAKKLAKNDFNFFVFFPRFSMIFTKILKSESVHLFLATCKYINYK</sequence>
<dbReference type="AlphaFoldDB" id="A0A915L4A4"/>
<evidence type="ECO:0000313" key="2">
    <source>
        <dbReference type="WBParaSite" id="nRc.2.0.1.t45910-RA"/>
    </source>
</evidence>
<evidence type="ECO:0000313" key="1">
    <source>
        <dbReference type="Proteomes" id="UP000887565"/>
    </source>
</evidence>
<reference evidence="2" key="1">
    <citation type="submission" date="2022-11" db="UniProtKB">
        <authorList>
            <consortium name="WormBaseParasite"/>
        </authorList>
    </citation>
    <scope>IDENTIFICATION</scope>
</reference>
<protein>
    <submittedName>
        <fullName evidence="2">Uncharacterized protein</fullName>
    </submittedName>
</protein>
<proteinExistence type="predicted"/>